<evidence type="ECO:0000256" key="2">
    <source>
        <dbReference type="ARBA" id="ARBA00022737"/>
    </source>
</evidence>
<dbReference type="GO" id="GO:0005634">
    <property type="term" value="C:nucleus"/>
    <property type="evidence" value="ECO:0007669"/>
    <property type="project" value="UniProtKB-SubCell"/>
</dbReference>
<dbReference type="CDD" id="cd00167">
    <property type="entry name" value="SANT"/>
    <property type="match status" value="2"/>
</dbReference>
<evidence type="ECO:0000256" key="1">
    <source>
        <dbReference type="ARBA" id="ARBA00004123"/>
    </source>
</evidence>
<name>A0A0E3JRZ1_9LAMI</name>
<dbReference type="PROSITE" id="PS51294">
    <property type="entry name" value="HTH_MYB"/>
    <property type="match status" value="2"/>
</dbReference>
<feature type="compositionally biased region" description="Polar residues" evidence="8">
    <location>
        <begin position="201"/>
        <end position="211"/>
    </location>
</feature>
<organism evidence="11">
    <name type="scientific">Scutellaria tashiroi</name>
    <dbReference type="NCBI Taxonomy" id="1267542"/>
    <lineage>
        <taxon>Eukaryota</taxon>
        <taxon>Viridiplantae</taxon>
        <taxon>Streptophyta</taxon>
        <taxon>Embryophyta</taxon>
        <taxon>Tracheophyta</taxon>
        <taxon>Spermatophyta</taxon>
        <taxon>Magnoliopsida</taxon>
        <taxon>eudicotyledons</taxon>
        <taxon>Gunneridae</taxon>
        <taxon>Pentapetalae</taxon>
        <taxon>asterids</taxon>
        <taxon>lamiids</taxon>
        <taxon>Lamiales</taxon>
        <taxon>Lamiaceae</taxon>
        <taxon>Scutellarioideae</taxon>
        <taxon>Scutellaria</taxon>
    </lineage>
</organism>
<keyword evidence="7" id="KW-0539">Nucleus</keyword>
<accession>A0A0E3JRZ1</accession>
<comment type="subcellular location">
    <subcellularLocation>
        <location evidence="1">Nucleus</location>
    </subcellularLocation>
</comment>
<keyword evidence="5" id="KW-0010">Activator</keyword>
<dbReference type="Pfam" id="PF00249">
    <property type="entry name" value="Myb_DNA-binding"/>
    <property type="match status" value="2"/>
</dbReference>
<reference evidence="11" key="2">
    <citation type="journal article" date="2015" name="Int. J. Mol. Sci.">
        <title>Positive Selection and Functional Divergence of R2R3-MYB Paralogous Genes Expressed in Inflorescence Buds of Scutellaria Species (Labiatae).</title>
        <authorList>
            <person name="Huang B.H."/>
            <person name="Pang E."/>
            <person name="Chen Y.W."/>
            <person name="Cao H."/>
            <person name="Ruan Y."/>
            <person name="Liao P.C."/>
        </authorList>
    </citation>
    <scope>NUCLEOTIDE SEQUENCE</scope>
</reference>
<dbReference type="PROSITE" id="PS50090">
    <property type="entry name" value="MYB_LIKE"/>
    <property type="match status" value="2"/>
</dbReference>
<dbReference type="FunFam" id="1.10.10.60:FF:000218">
    <property type="entry name" value="Myb transcription factor"/>
    <property type="match status" value="1"/>
</dbReference>
<keyword evidence="2" id="KW-0677">Repeat</keyword>
<feature type="domain" description="Myb-like" evidence="9">
    <location>
        <begin position="57"/>
        <end position="107"/>
    </location>
</feature>
<evidence type="ECO:0000256" key="5">
    <source>
        <dbReference type="ARBA" id="ARBA00023159"/>
    </source>
</evidence>
<gene>
    <name evidence="11" type="primary">myb8</name>
</gene>
<feature type="domain" description="HTH myb-type" evidence="10">
    <location>
        <begin position="4"/>
        <end position="60"/>
    </location>
</feature>
<evidence type="ECO:0000256" key="4">
    <source>
        <dbReference type="ARBA" id="ARBA00023125"/>
    </source>
</evidence>
<dbReference type="PANTHER" id="PTHR47999:SF24">
    <property type="entry name" value="TRANSCRIPTION FACTOR MYB90"/>
    <property type="match status" value="1"/>
</dbReference>
<evidence type="ECO:0000256" key="3">
    <source>
        <dbReference type="ARBA" id="ARBA00023015"/>
    </source>
</evidence>
<evidence type="ECO:0000256" key="6">
    <source>
        <dbReference type="ARBA" id="ARBA00023163"/>
    </source>
</evidence>
<feature type="domain" description="Myb-like" evidence="9">
    <location>
        <begin position="4"/>
        <end position="56"/>
    </location>
</feature>
<evidence type="ECO:0000256" key="7">
    <source>
        <dbReference type="ARBA" id="ARBA00023242"/>
    </source>
</evidence>
<dbReference type="InterPro" id="IPR001005">
    <property type="entry name" value="SANT/Myb"/>
</dbReference>
<dbReference type="GO" id="GO:0003677">
    <property type="term" value="F:DNA binding"/>
    <property type="evidence" value="ECO:0007669"/>
    <property type="project" value="UniProtKB-KW"/>
</dbReference>
<sequence length="284" mass="32097">MEKRAEVKRGAWTKEEDTLLRICIDKFGEGKWHKVPIRAGLNRCRKSCRLRWMNYLRPNIKRGYFTKDEVDLIQRLHKLLGNRWSLIAGRLPGRTANDVKNFWNTYINGKKMPQLGAGESFKVKTITKTKVVRPRPRTFSEGLGSPNVRSIKNTTCNVHNTRSKFSQITRSGLSESLKLTGNPGDENPKSNNASSSALSSEDPNNVNQSSSSDEKVDECVQWWSNLLDITENAKGTSILFSDQDPVTMELMPMTLEIEDSTSDDAIEDGMLSLSSDDIWELIGQ</sequence>
<feature type="domain" description="HTH myb-type" evidence="10">
    <location>
        <begin position="61"/>
        <end position="111"/>
    </location>
</feature>
<keyword evidence="3" id="KW-0805">Transcription regulation</keyword>
<feature type="region of interest" description="Disordered" evidence="8">
    <location>
        <begin position="175"/>
        <end position="214"/>
    </location>
</feature>
<keyword evidence="4" id="KW-0238">DNA-binding</keyword>
<dbReference type="SUPFAM" id="SSF46689">
    <property type="entry name" value="Homeodomain-like"/>
    <property type="match status" value="1"/>
</dbReference>
<evidence type="ECO:0000313" key="11">
    <source>
        <dbReference type="EMBL" id="AKA59796.1"/>
    </source>
</evidence>
<reference evidence="11" key="1">
    <citation type="submission" date="2014-11" db="EMBL/GenBank/DDBJ databases">
        <authorList>
            <person name="Liao P.-C."/>
            <person name="Huang B.-H."/>
        </authorList>
    </citation>
    <scope>NUCLEOTIDE SEQUENCE</scope>
</reference>
<protein>
    <submittedName>
        <fullName evidence="11">MYB8</fullName>
    </submittedName>
</protein>
<dbReference type="EMBL" id="KP167618">
    <property type="protein sequence ID" value="AKA59796.1"/>
    <property type="molecule type" value="mRNA"/>
</dbReference>
<evidence type="ECO:0000259" key="10">
    <source>
        <dbReference type="PROSITE" id="PS51294"/>
    </source>
</evidence>
<dbReference type="AlphaFoldDB" id="A0A0E3JRZ1"/>
<feature type="compositionally biased region" description="Low complexity" evidence="8">
    <location>
        <begin position="190"/>
        <end position="200"/>
    </location>
</feature>
<dbReference type="InterPro" id="IPR015495">
    <property type="entry name" value="Myb_TF_plants"/>
</dbReference>
<dbReference type="SMART" id="SM00717">
    <property type="entry name" value="SANT"/>
    <property type="match status" value="2"/>
</dbReference>
<dbReference type="Gene3D" id="1.10.10.60">
    <property type="entry name" value="Homeodomain-like"/>
    <property type="match status" value="2"/>
</dbReference>
<keyword evidence="6" id="KW-0804">Transcription</keyword>
<dbReference type="InterPro" id="IPR009057">
    <property type="entry name" value="Homeodomain-like_sf"/>
</dbReference>
<evidence type="ECO:0000256" key="8">
    <source>
        <dbReference type="SAM" id="MobiDB-lite"/>
    </source>
</evidence>
<evidence type="ECO:0000259" key="9">
    <source>
        <dbReference type="PROSITE" id="PS50090"/>
    </source>
</evidence>
<dbReference type="GO" id="GO:0080090">
    <property type="term" value="P:regulation of primary metabolic process"/>
    <property type="evidence" value="ECO:0007669"/>
    <property type="project" value="UniProtKB-ARBA"/>
</dbReference>
<proteinExistence type="evidence at transcript level"/>
<dbReference type="PANTHER" id="PTHR47999">
    <property type="entry name" value="TRANSCRIPTION FACTOR MYB8-RELATED-RELATED"/>
    <property type="match status" value="1"/>
</dbReference>
<dbReference type="InterPro" id="IPR017930">
    <property type="entry name" value="Myb_dom"/>
</dbReference>
<feature type="region of interest" description="Disordered" evidence="8">
    <location>
        <begin position="132"/>
        <end position="154"/>
    </location>
</feature>